<dbReference type="Proteomes" id="UP001310386">
    <property type="component" value="Unassembled WGS sequence"/>
</dbReference>
<evidence type="ECO:0000313" key="1">
    <source>
        <dbReference type="EMBL" id="MEB3102156.1"/>
    </source>
</evidence>
<organism evidence="1 2">
    <name type="scientific">Ferviditalea candida</name>
    <dbReference type="NCBI Taxonomy" id="3108399"/>
    <lineage>
        <taxon>Bacteria</taxon>
        <taxon>Bacillati</taxon>
        <taxon>Bacillota</taxon>
        <taxon>Bacilli</taxon>
        <taxon>Bacillales</taxon>
        <taxon>Paenibacillaceae</taxon>
        <taxon>Ferviditalea</taxon>
    </lineage>
</organism>
<dbReference type="SUPFAM" id="SSF52540">
    <property type="entry name" value="P-loop containing nucleoside triphosphate hydrolases"/>
    <property type="match status" value="1"/>
</dbReference>
<accession>A0ABU5ZLI1</accession>
<protein>
    <submittedName>
        <fullName evidence="1">Uncharacterized protein</fullName>
    </submittedName>
</protein>
<keyword evidence="2" id="KW-1185">Reference proteome</keyword>
<dbReference type="RefSeq" id="WP_371754277.1">
    <property type="nucleotide sequence ID" value="NZ_JAYJLD010000014.1"/>
</dbReference>
<evidence type="ECO:0000313" key="2">
    <source>
        <dbReference type="Proteomes" id="UP001310386"/>
    </source>
</evidence>
<dbReference type="EMBL" id="JAYJLD010000014">
    <property type="protein sequence ID" value="MEB3102156.1"/>
    <property type="molecule type" value="Genomic_DNA"/>
</dbReference>
<comment type="caution">
    <text evidence="1">The sequence shown here is derived from an EMBL/GenBank/DDBJ whole genome shotgun (WGS) entry which is preliminary data.</text>
</comment>
<proteinExistence type="predicted"/>
<name>A0ABU5ZLI1_9BACL</name>
<dbReference type="InterPro" id="IPR027417">
    <property type="entry name" value="P-loop_NTPase"/>
</dbReference>
<sequence length="419" mass="46855">MRIAYIAVDSLLSEQWMKSQAEFGCESVFFEDTLGALEDERRGEWDVLVLSDRCVPLADIGPVIDGFRGLSESLKVIILLSNHHDTDVNDKYMKACIANQVEYIAPGRSVQAVVNEIHRLIFGAVAASRPQRNSTVLFLGTTPNIGATTASFGTAVQLARRTGLIIGYLCLNLKSSKLHRYLGIEQPRTTLDGIRAEIKSMSLNESRLLQLCERLGELPNLSILFGNMLREQAEYYTPEDIEYLLQLAERTFDLCVIGVGAYWDNSATVCSALFADTKIVVTTPQLSHFQEDFVRWAKNMIPVFGLNTGEFDLLITQSESMGGEGFHAKEIGRETGLQVIGELRKYGYLDSWLNRGKLLELMLHHPELSGDLQRPTTLLMKLFGLPEVKTEEKGAGWLKRWFSAQRSRIGTKVVMKGGK</sequence>
<reference evidence="1" key="1">
    <citation type="submission" date="2023-12" db="EMBL/GenBank/DDBJ databases">
        <title>Fervidustalea candida gen. nov., sp. nov., a novel member of the family Paenibacillaceae isolated from a geothermal area.</title>
        <authorList>
            <person name="Li W.-J."/>
            <person name="Jiao J.-Y."/>
            <person name="Chen Y."/>
        </authorList>
    </citation>
    <scope>NUCLEOTIDE SEQUENCE</scope>
    <source>
        <strain evidence="1">SYSU GA230002</strain>
    </source>
</reference>
<gene>
    <name evidence="1" type="ORF">VF724_10825</name>
</gene>
<dbReference type="Gene3D" id="3.40.50.300">
    <property type="entry name" value="P-loop containing nucleotide triphosphate hydrolases"/>
    <property type="match status" value="1"/>
</dbReference>